<reference evidence="2" key="1">
    <citation type="submission" date="2016-10" db="EMBL/GenBank/DDBJ databases">
        <authorList>
            <person name="Varghese N."/>
            <person name="Submissions S."/>
        </authorList>
    </citation>
    <scope>NUCLEOTIDE SEQUENCE [LARGE SCALE GENOMIC DNA]</scope>
    <source>
        <strain evidence="2">DSM 24740</strain>
    </source>
</reference>
<dbReference type="InParanoid" id="A0A1H9G4J4"/>
<dbReference type="Proteomes" id="UP000199021">
    <property type="component" value="Unassembled WGS sequence"/>
</dbReference>
<accession>A0A1H9G4J4</accession>
<protein>
    <submittedName>
        <fullName evidence="1">Uncharacterized protein</fullName>
    </submittedName>
</protein>
<name>A0A1H9G4J4_9BACT</name>
<evidence type="ECO:0000313" key="2">
    <source>
        <dbReference type="Proteomes" id="UP000199021"/>
    </source>
</evidence>
<gene>
    <name evidence="1" type="ORF">SAMN05444359_11033</name>
</gene>
<dbReference type="AlphaFoldDB" id="A0A1H9G4J4"/>
<proteinExistence type="predicted"/>
<sequence>MIKDYFLNSKLGVPYSFRYYNLDSFQEVIDELDREGQVELDEHDIFYKNNQSLIYTFEDGRVVVFTGGSIYLFESESYSIWLYDSGEIDRVVNDSPKVFIKSRSENILSAHLISDLVAGVILEFATFQVHQSNQDRDVYLTPNGWLIVQDLIKFENYLLLEDEAIKF</sequence>
<organism evidence="1 2">
    <name type="scientific">Neolewinella agarilytica</name>
    <dbReference type="NCBI Taxonomy" id="478744"/>
    <lineage>
        <taxon>Bacteria</taxon>
        <taxon>Pseudomonadati</taxon>
        <taxon>Bacteroidota</taxon>
        <taxon>Saprospiria</taxon>
        <taxon>Saprospirales</taxon>
        <taxon>Lewinellaceae</taxon>
        <taxon>Neolewinella</taxon>
    </lineage>
</organism>
<dbReference type="EMBL" id="FOFB01000010">
    <property type="protein sequence ID" value="SEQ44943.1"/>
    <property type="molecule type" value="Genomic_DNA"/>
</dbReference>
<dbReference type="RefSeq" id="WP_090168012.1">
    <property type="nucleotide sequence ID" value="NZ_FOFB01000010.1"/>
</dbReference>
<evidence type="ECO:0000313" key="1">
    <source>
        <dbReference type="EMBL" id="SEQ44943.1"/>
    </source>
</evidence>
<keyword evidence="2" id="KW-1185">Reference proteome</keyword>